<proteinExistence type="predicted"/>
<comment type="caution">
    <text evidence="1">The sequence shown here is derived from an EMBL/GenBank/DDBJ whole genome shotgun (WGS) entry which is preliminary data.</text>
</comment>
<accession>A0A0F9YYI0</accession>
<dbReference type="Proteomes" id="UP000034803">
    <property type="component" value="Unassembled WGS sequence"/>
</dbReference>
<gene>
    <name evidence="1" type="ORF">UR21_C0009G0082</name>
</gene>
<protein>
    <submittedName>
        <fullName evidence="1">Uncharacterized protein</fullName>
    </submittedName>
</protein>
<dbReference type="AlphaFoldDB" id="A0A0F9YYI0"/>
<organism evidence="1 2">
    <name type="scientific">Candidatus Woesebacteria bacterium GW2011_GWC2_31_9</name>
    <dbReference type="NCBI Taxonomy" id="1618586"/>
    <lineage>
        <taxon>Bacteria</taxon>
        <taxon>Candidatus Woeseibacteriota</taxon>
    </lineage>
</organism>
<evidence type="ECO:0000313" key="1">
    <source>
        <dbReference type="EMBL" id="KKP31501.1"/>
    </source>
</evidence>
<sequence>MFPERKLTCETVPFVGVTEATKFTVLPKVILGVSGSKLTVHEGVGTVIIEVSTHVPPPHYEVKKHLLNFFKWYSANKNRLHPF</sequence>
<name>A0A0F9YYI0_9BACT</name>
<evidence type="ECO:0000313" key="2">
    <source>
        <dbReference type="Proteomes" id="UP000034803"/>
    </source>
</evidence>
<reference evidence="1 2" key="1">
    <citation type="journal article" date="2015" name="Nature">
        <title>rRNA introns, odd ribosomes, and small enigmatic genomes across a large radiation of phyla.</title>
        <authorList>
            <person name="Brown C.T."/>
            <person name="Hug L.A."/>
            <person name="Thomas B.C."/>
            <person name="Sharon I."/>
            <person name="Castelle C.J."/>
            <person name="Singh A."/>
            <person name="Wilkins M.J."/>
            <person name="Williams K.H."/>
            <person name="Banfield J.F."/>
        </authorList>
    </citation>
    <scope>NUCLEOTIDE SEQUENCE [LARGE SCALE GENOMIC DNA]</scope>
</reference>
<feature type="non-terminal residue" evidence="1">
    <location>
        <position position="83"/>
    </location>
</feature>
<dbReference type="EMBL" id="LBOI01000009">
    <property type="protein sequence ID" value="KKP31501.1"/>
    <property type="molecule type" value="Genomic_DNA"/>
</dbReference>